<gene>
    <name evidence="1" type="ORF">XM38_021920</name>
</gene>
<dbReference type="AlphaFoldDB" id="A0A1Z3HLS3"/>
<proteinExistence type="predicted"/>
<sequence>MAGHSLEIRGSLEVLPLVPAPLENVTRDLMVLKKAWPVGRLFAVYCDQVQIWRLTKRML</sequence>
<dbReference type="EMBL" id="CP021983">
    <property type="protein sequence ID" value="ASC71240.1"/>
    <property type="molecule type" value="Genomic_DNA"/>
</dbReference>
<dbReference type="KEGG" id="hhg:XM38_021920"/>
<keyword evidence="2" id="KW-1185">Reference proteome</keyword>
<organism evidence="1 2">
    <name type="scientific">Halomicronema hongdechloris C2206</name>
    <dbReference type="NCBI Taxonomy" id="1641165"/>
    <lineage>
        <taxon>Bacteria</taxon>
        <taxon>Bacillati</taxon>
        <taxon>Cyanobacteriota</taxon>
        <taxon>Cyanophyceae</taxon>
        <taxon>Nodosilineales</taxon>
        <taxon>Nodosilineaceae</taxon>
        <taxon>Halomicronema</taxon>
    </lineage>
</organism>
<accession>A0A1Z3HLS3</accession>
<protein>
    <submittedName>
        <fullName evidence="1">Uncharacterized protein</fullName>
    </submittedName>
</protein>
<name>A0A1Z3HLS3_9CYAN</name>
<evidence type="ECO:0000313" key="2">
    <source>
        <dbReference type="Proteomes" id="UP000191901"/>
    </source>
</evidence>
<dbReference type="Proteomes" id="UP000191901">
    <property type="component" value="Chromosome"/>
</dbReference>
<evidence type="ECO:0000313" key="1">
    <source>
        <dbReference type="EMBL" id="ASC71240.1"/>
    </source>
</evidence>
<reference evidence="1 2" key="1">
    <citation type="journal article" date="2016" name="Biochim. Biophys. Acta">
        <title>Characterization of red-shifted phycobilisomes isolated from the chlorophyll f-containing cyanobacterium Halomicronema hongdechloris.</title>
        <authorList>
            <person name="Li Y."/>
            <person name="Lin Y."/>
            <person name="Garvey C.J."/>
            <person name="Birch D."/>
            <person name="Corkery R.W."/>
            <person name="Loughlin P.C."/>
            <person name="Scheer H."/>
            <person name="Willows R.D."/>
            <person name="Chen M."/>
        </authorList>
    </citation>
    <scope>NUCLEOTIDE SEQUENCE [LARGE SCALE GENOMIC DNA]</scope>
    <source>
        <strain evidence="1 2">C2206</strain>
    </source>
</reference>